<accession>B2FMH0</accession>
<dbReference type="KEGG" id="sml:Smlt4487"/>
<proteinExistence type="predicted"/>
<dbReference type="EMBL" id="AM743169">
    <property type="protein sequence ID" value="CAQ47845.1"/>
    <property type="molecule type" value="Genomic_DNA"/>
</dbReference>
<evidence type="ECO:0000313" key="2">
    <source>
        <dbReference type="Proteomes" id="UP000008840"/>
    </source>
</evidence>
<sequence length="144" mass="15332">MPTLVGAVSFVPTKVGTHQGDVAVVTGGGSAGRWPEAGVGGCRPWSALWVSCQPRLAPTRAMHRLLHGVVPAAGRQPFLVDADPGRRREFRANQGRHPPGRCGGCYRGGSAGRWPATVAGRCRPWSALWVSCQPRLAPTRAMCR</sequence>
<name>B2FMH0_STRMK</name>
<reference evidence="1 2" key="1">
    <citation type="journal article" date="2008" name="Genome Biol.">
        <title>The complete genome, comparative and functional analysis of Stenotrophomonas maltophilia reveals an organism heavily shielded by drug resistance determinants.</title>
        <authorList>
            <person name="Crossman L.C."/>
            <person name="Gould V.C."/>
            <person name="Dow J.M."/>
            <person name="Vernikos G.S."/>
            <person name="Okazaki A."/>
            <person name="Sebaihia M."/>
            <person name="Saunders D."/>
            <person name="Arrowsmith C."/>
            <person name="Carver T."/>
            <person name="Peters N."/>
            <person name="Adlem E."/>
            <person name="Kerhornou A."/>
            <person name="Lord A."/>
            <person name="Murphy L."/>
            <person name="Seeger K."/>
            <person name="Squares R."/>
            <person name="Rutter S."/>
            <person name="Quail M.A."/>
            <person name="Rajandream M.A."/>
            <person name="Harris D."/>
            <person name="Churcher C."/>
            <person name="Bentley S.D."/>
            <person name="Parkhill J."/>
            <person name="Thomson N.R."/>
            <person name="Avison M.B."/>
        </authorList>
    </citation>
    <scope>NUCLEOTIDE SEQUENCE [LARGE SCALE GENOMIC DNA]</scope>
    <source>
        <strain evidence="1 2">K279a</strain>
    </source>
</reference>
<evidence type="ECO:0000313" key="1">
    <source>
        <dbReference type="EMBL" id="CAQ47845.1"/>
    </source>
</evidence>
<keyword evidence="2" id="KW-1185">Reference proteome</keyword>
<dbReference type="EnsemblBacteria" id="CAQ47845">
    <property type="protein sequence ID" value="CAQ47845"/>
    <property type="gene ID" value="Smlt4487"/>
</dbReference>
<protein>
    <submittedName>
        <fullName evidence="1">Uncharacterized protein</fullName>
    </submittedName>
</protein>
<gene>
    <name evidence="1" type="ordered locus">Smlt4487</name>
</gene>
<dbReference type="HOGENOM" id="CLU_1795405_0_0_6"/>
<organism evidence="1 2">
    <name type="scientific">Stenotrophomonas maltophilia (strain K279a)</name>
    <dbReference type="NCBI Taxonomy" id="522373"/>
    <lineage>
        <taxon>Bacteria</taxon>
        <taxon>Pseudomonadati</taxon>
        <taxon>Pseudomonadota</taxon>
        <taxon>Gammaproteobacteria</taxon>
        <taxon>Lysobacterales</taxon>
        <taxon>Lysobacteraceae</taxon>
        <taxon>Stenotrophomonas</taxon>
        <taxon>Stenotrophomonas maltophilia group</taxon>
    </lineage>
</organism>
<dbReference type="AlphaFoldDB" id="B2FMH0"/>
<dbReference type="Proteomes" id="UP000008840">
    <property type="component" value="Chromosome"/>
</dbReference>